<evidence type="ECO:0000313" key="9">
    <source>
        <dbReference type="Proteomes" id="UP000676169"/>
    </source>
</evidence>
<dbReference type="CDD" id="cd16344">
    <property type="entry name" value="LMWPAP"/>
    <property type="match status" value="1"/>
</dbReference>
<dbReference type="InterPro" id="IPR023485">
    <property type="entry name" value="Ptyr_pPase"/>
</dbReference>
<dbReference type="EMBL" id="CP073100">
    <property type="protein sequence ID" value="QUE49836.1"/>
    <property type="molecule type" value="Genomic_DNA"/>
</dbReference>
<gene>
    <name evidence="8" type="ORF">KBB96_13250</name>
</gene>
<evidence type="ECO:0000256" key="4">
    <source>
        <dbReference type="ARBA" id="ARBA00022912"/>
    </source>
</evidence>
<protein>
    <recommendedName>
        <fullName evidence="2">protein-tyrosine-phosphatase</fullName>
        <ecNumber evidence="2">3.1.3.48</ecNumber>
    </recommendedName>
</protein>
<evidence type="ECO:0000259" key="7">
    <source>
        <dbReference type="SMART" id="SM00226"/>
    </source>
</evidence>
<dbReference type="InterPro" id="IPR017867">
    <property type="entry name" value="Tyr_phospatase_low_mol_wt"/>
</dbReference>
<evidence type="ECO:0000256" key="5">
    <source>
        <dbReference type="ARBA" id="ARBA00051722"/>
    </source>
</evidence>
<dbReference type="SUPFAM" id="SSF52788">
    <property type="entry name" value="Phosphotyrosine protein phosphatases I"/>
    <property type="match status" value="1"/>
</dbReference>
<dbReference type="InterPro" id="IPR036196">
    <property type="entry name" value="Ptyr_pPase_sf"/>
</dbReference>
<dbReference type="GO" id="GO:0004725">
    <property type="term" value="F:protein tyrosine phosphatase activity"/>
    <property type="evidence" value="ECO:0007669"/>
    <property type="project" value="UniProtKB-EC"/>
</dbReference>
<dbReference type="SMART" id="SM00226">
    <property type="entry name" value="LMWPc"/>
    <property type="match status" value="1"/>
</dbReference>
<dbReference type="Pfam" id="PF01451">
    <property type="entry name" value="LMWPc"/>
    <property type="match status" value="1"/>
</dbReference>
<keyword evidence="9" id="KW-1185">Reference proteome</keyword>
<comment type="similarity">
    <text evidence="1">Belongs to the low molecular weight phosphotyrosine protein phosphatase family.</text>
</comment>
<dbReference type="EC" id="3.1.3.48" evidence="2"/>
<evidence type="ECO:0000313" key="8">
    <source>
        <dbReference type="EMBL" id="QUE49836.1"/>
    </source>
</evidence>
<evidence type="ECO:0000256" key="3">
    <source>
        <dbReference type="ARBA" id="ARBA00022801"/>
    </source>
</evidence>
<feature type="active site" evidence="6">
    <location>
        <position position="17"/>
    </location>
</feature>
<keyword evidence="4" id="KW-0904">Protein phosphatase</keyword>
<dbReference type="InterPro" id="IPR050438">
    <property type="entry name" value="LMW_PTPase"/>
</dbReference>
<accession>A0A975G6T9</accession>
<proteinExistence type="inferred from homology"/>
<sequence length="160" mass="17433">MAIEKHVLFVCTGNTCRSPMAEGLFRKAVESRADFAVGSAGVSARKGTPANPETVALLKKHGVDLKGFSSRPLSHDLLREVTHVFAMTRGHLRAMETAFPEHADKFYLTCEFAEVPGEGIGMDVPDPIGMGRRAYEEVADVLEIAIPSIIAYIDQTTKED</sequence>
<keyword evidence="3" id="KW-0378">Hydrolase</keyword>
<dbReference type="PANTHER" id="PTHR11717">
    <property type="entry name" value="LOW MOLECULAR WEIGHT PROTEIN TYROSINE PHOSPHATASE"/>
    <property type="match status" value="1"/>
</dbReference>
<organism evidence="8 9">
    <name type="scientific">Luteolibacter ambystomatis</name>
    <dbReference type="NCBI Taxonomy" id="2824561"/>
    <lineage>
        <taxon>Bacteria</taxon>
        <taxon>Pseudomonadati</taxon>
        <taxon>Verrucomicrobiota</taxon>
        <taxon>Verrucomicrobiia</taxon>
        <taxon>Verrucomicrobiales</taxon>
        <taxon>Verrucomicrobiaceae</taxon>
        <taxon>Luteolibacter</taxon>
    </lineage>
</organism>
<comment type="catalytic activity">
    <reaction evidence="5">
        <text>O-phospho-L-tyrosyl-[protein] + H2O = L-tyrosyl-[protein] + phosphate</text>
        <dbReference type="Rhea" id="RHEA:10684"/>
        <dbReference type="Rhea" id="RHEA-COMP:10136"/>
        <dbReference type="Rhea" id="RHEA-COMP:20101"/>
        <dbReference type="ChEBI" id="CHEBI:15377"/>
        <dbReference type="ChEBI" id="CHEBI:43474"/>
        <dbReference type="ChEBI" id="CHEBI:46858"/>
        <dbReference type="ChEBI" id="CHEBI:61978"/>
        <dbReference type="EC" id="3.1.3.48"/>
    </reaction>
</comment>
<dbReference type="PANTHER" id="PTHR11717:SF31">
    <property type="entry name" value="LOW MOLECULAR WEIGHT PROTEIN-TYROSINE-PHOSPHATASE ETP-RELATED"/>
    <property type="match status" value="1"/>
</dbReference>
<reference evidence="8" key="1">
    <citation type="submission" date="2021-04" db="EMBL/GenBank/DDBJ databases">
        <title>Luteolibacter sp. 32A isolated from the skin of an Anderson's salamander (Ambystoma andersonii).</title>
        <authorList>
            <person name="Spergser J."/>
            <person name="Busse H.-J."/>
        </authorList>
    </citation>
    <scope>NUCLEOTIDE SEQUENCE</scope>
    <source>
        <strain evidence="8">32A</strain>
    </source>
</reference>
<dbReference type="Proteomes" id="UP000676169">
    <property type="component" value="Chromosome"/>
</dbReference>
<dbReference type="PRINTS" id="PR00719">
    <property type="entry name" value="LMWPTPASE"/>
</dbReference>
<evidence type="ECO:0000256" key="2">
    <source>
        <dbReference type="ARBA" id="ARBA00013064"/>
    </source>
</evidence>
<name>A0A975G6T9_9BACT</name>
<evidence type="ECO:0000256" key="1">
    <source>
        <dbReference type="ARBA" id="ARBA00011063"/>
    </source>
</evidence>
<evidence type="ECO:0000256" key="6">
    <source>
        <dbReference type="PIRSR" id="PIRSR617867-1"/>
    </source>
</evidence>
<feature type="active site" description="Nucleophile" evidence="6">
    <location>
        <position position="11"/>
    </location>
</feature>
<feature type="domain" description="Phosphotyrosine protein phosphatase I" evidence="7">
    <location>
        <begin position="5"/>
        <end position="152"/>
    </location>
</feature>
<dbReference type="KEGG" id="lamb:KBB96_13250"/>
<dbReference type="RefSeq" id="WP_211629925.1">
    <property type="nucleotide sequence ID" value="NZ_CP073100.1"/>
</dbReference>
<dbReference type="Gene3D" id="3.40.50.2300">
    <property type="match status" value="1"/>
</dbReference>
<feature type="active site" description="Proton donor" evidence="6">
    <location>
        <position position="126"/>
    </location>
</feature>
<dbReference type="AlphaFoldDB" id="A0A975G6T9"/>